<dbReference type="SUPFAM" id="SSF54211">
    <property type="entry name" value="Ribosomal protein S5 domain 2-like"/>
    <property type="match status" value="1"/>
</dbReference>
<evidence type="ECO:0000256" key="2">
    <source>
        <dbReference type="ARBA" id="ARBA00022741"/>
    </source>
</evidence>
<dbReference type="Pfam" id="PF00288">
    <property type="entry name" value="GHMP_kinases_N"/>
    <property type="match status" value="1"/>
</dbReference>
<dbReference type="EMBL" id="CASHTH010002527">
    <property type="protein sequence ID" value="CAI8031263.1"/>
    <property type="molecule type" value="Genomic_DNA"/>
</dbReference>
<dbReference type="PANTHER" id="PTHR43527">
    <property type="entry name" value="4-DIPHOSPHOCYTIDYL-2-C-METHYL-D-ERYTHRITOL KINASE, CHLOROPLASTIC"/>
    <property type="match status" value="1"/>
</dbReference>
<evidence type="ECO:0000313" key="7">
    <source>
        <dbReference type="Proteomes" id="UP001174909"/>
    </source>
</evidence>
<feature type="domain" description="GHMP kinase N-terminal" evidence="5">
    <location>
        <begin position="61"/>
        <end position="139"/>
    </location>
</feature>
<comment type="caution">
    <text evidence="6">The sequence shown here is derived from an EMBL/GenBank/DDBJ whole genome shotgun (WGS) entry which is preliminary data.</text>
</comment>
<evidence type="ECO:0000313" key="6">
    <source>
        <dbReference type="EMBL" id="CAI8031263.1"/>
    </source>
</evidence>
<dbReference type="PANTHER" id="PTHR43527:SF2">
    <property type="entry name" value="4-DIPHOSPHOCYTIDYL-2-C-METHYL-D-ERYTHRITOL KINASE, CHLOROPLASTIC"/>
    <property type="match status" value="1"/>
</dbReference>
<dbReference type="InterPro" id="IPR036554">
    <property type="entry name" value="GHMP_kinase_C_sf"/>
</dbReference>
<dbReference type="Gene3D" id="3.30.230.10">
    <property type="match status" value="1"/>
</dbReference>
<gene>
    <name evidence="6" type="ORF">GBAR_LOCUS17752</name>
</gene>
<dbReference type="PIRSF" id="PIRSF010376">
    <property type="entry name" value="IspE"/>
    <property type="match status" value="1"/>
</dbReference>
<dbReference type="InterPro" id="IPR004424">
    <property type="entry name" value="IspE"/>
</dbReference>
<keyword evidence="4" id="KW-0067">ATP-binding</keyword>
<dbReference type="InterPro" id="IPR006204">
    <property type="entry name" value="GHMP_kinase_N_dom"/>
</dbReference>
<keyword evidence="1" id="KW-0808">Transferase</keyword>
<accession>A0AA35SLF2</accession>
<dbReference type="GO" id="GO:0005524">
    <property type="term" value="F:ATP binding"/>
    <property type="evidence" value="ECO:0007669"/>
    <property type="project" value="UniProtKB-KW"/>
</dbReference>
<keyword evidence="2" id="KW-0547">Nucleotide-binding</keyword>
<dbReference type="InterPro" id="IPR014721">
    <property type="entry name" value="Ribsml_uS5_D2-typ_fold_subgr"/>
</dbReference>
<dbReference type="GO" id="GO:0016114">
    <property type="term" value="P:terpenoid biosynthetic process"/>
    <property type="evidence" value="ECO:0007669"/>
    <property type="project" value="InterPro"/>
</dbReference>
<reference evidence="6" key="1">
    <citation type="submission" date="2023-03" db="EMBL/GenBank/DDBJ databases">
        <authorList>
            <person name="Steffen K."/>
            <person name="Cardenas P."/>
        </authorList>
    </citation>
    <scope>NUCLEOTIDE SEQUENCE</scope>
</reference>
<evidence type="ECO:0000256" key="1">
    <source>
        <dbReference type="ARBA" id="ARBA00022679"/>
    </source>
</evidence>
<dbReference type="Proteomes" id="UP001174909">
    <property type="component" value="Unassembled WGS sequence"/>
</dbReference>
<proteinExistence type="inferred from homology"/>
<dbReference type="HAMAP" id="MF_00061">
    <property type="entry name" value="IspE"/>
    <property type="match status" value="1"/>
</dbReference>
<keyword evidence="7" id="KW-1185">Reference proteome</keyword>
<keyword evidence="3 6" id="KW-0418">Kinase</keyword>
<evidence type="ECO:0000259" key="5">
    <source>
        <dbReference type="Pfam" id="PF00288"/>
    </source>
</evidence>
<protein>
    <submittedName>
        <fullName evidence="6">4-diphosphocytidyl-2-C-methyl-D-erythritol kinase</fullName>
    </submittedName>
</protein>
<evidence type="ECO:0000256" key="4">
    <source>
        <dbReference type="ARBA" id="ARBA00022840"/>
    </source>
</evidence>
<dbReference type="NCBIfam" id="TIGR00154">
    <property type="entry name" value="ispE"/>
    <property type="match status" value="1"/>
</dbReference>
<dbReference type="SUPFAM" id="SSF55060">
    <property type="entry name" value="GHMP Kinase, C-terminal domain"/>
    <property type="match status" value="1"/>
</dbReference>
<sequence>MQVPAYAKVNLTLEVIGRRDDGYHDVATLLQTVDLADTLTLQPSDALAVTCDDPALSGEANIVWVAANALARRAGITPAASIHITKRIPVAAGLGGGSADAAAALIGLNRLWQLNLGSDELAELAATLGSDVPFLLAGGTALATGRGDRLSALPALPATAVLLVVSRDTIDAKTPTLYRALAAGDFTDGGHTHRLANQLSHTSPTSTDCRNAFERAAQSIFPGLSDVWDIVASITRHTPRLSGAGPTIFCLPSSETEHMRVQVALRNTGATAYLVRTLNPAHVGN</sequence>
<organism evidence="6 7">
    <name type="scientific">Geodia barretti</name>
    <name type="common">Barrett's horny sponge</name>
    <dbReference type="NCBI Taxonomy" id="519541"/>
    <lineage>
        <taxon>Eukaryota</taxon>
        <taxon>Metazoa</taxon>
        <taxon>Porifera</taxon>
        <taxon>Demospongiae</taxon>
        <taxon>Heteroscleromorpha</taxon>
        <taxon>Tetractinellida</taxon>
        <taxon>Astrophorina</taxon>
        <taxon>Geodiidae</taxon>
        <taxon>Geodia</taxon>
    </lineage>
</organism>
<name>A0AA35SLF2_GEOBA</name>
<dbReference type="GO" id="GO:0050515">
    <property type="term" value="F:4-(cytidine 5'-diphospho)-2-C-methyl-D-erythritol kinase activity"/>
    <property type="evidence" value="ECO:0007669"/>
    <property type="project" value="InterPro"/>
</dbReference>
<dbReference type="InterPro" id="IPR020568">
    <property type="entry name" value="Ribosomal_Su5_D2-typ_SF"/>
</dbReference>
<evidence type="ECO:0000256" key="3">
    <source>
        <dbReference type="ARBA" id="ARBA00022777"/>
    </source>
</evidence>
<dbReference type="Gene3D" id="3.30.70.890">
    <property type="entry name" value="GHMP kinase, C-terminal domain"/>
    <property type="match status" value="1"/>
</dbReference>
<dbReference type="AlphaFoldDB" id="A0AA35SLF2"/>